<dbReference type="PANTHER" id="PTHR13271:SF151">
    <property type="entry name" value="SET DOMAIN-CONTAINING PROTEIN 4"/>
    <property type="match status" value="1"/>
</dbReference>
<reference evidence="2 3" key="1">
    <citation type="submission" date="2013-11" db="EMBL/GenBank/DDBJ databases">
        <title>Draft genome of the bovine lungworm Dictyocaulus viviparus.</title>
        <authorList>
            <person name="Mitreva M."/>
        </authorList>
    </citation>
    <scope>NUCLEOTIDE SEQUENCE [LARGE SCALE GENOMIC DNA]</scope>
    <source>
        <strain evidence="2 3">HannoverDv2000</strain>
    </source>
</reference>
<dbReference type="Pfam" id="PF00856">
    <property type="entry name" value="SET"/>
    <property type="match status" value="1"/>
</dbReference>
<reference evidence="3" key="2">
    <citation type="journal article" date="2016" name="Sci. Rep.">
        <title>Dictyocaulus viviparus genome, variome and transcriptome elucidate lungworm biology and support future intervention.</title>
        <authorList>
            <person name="McNulty S.N."/>
            <person name="Strube C."/>
            <person name="Rosa B.A."/>
            <person name="Martin J.C."/>
            <person name="Tyagi R."/>
            <person name="Choi Y.J."/>
            <person name="Wang Q."/>
            <person name="Hallsworth Pepin K."/>
            <person name="Zhang X."/>
            <person name="Ozersky P."/>
            <person name="Wilson R.K."/>
            <person name="Sternberg P.W."/>
            <person name="Gasser R.B."/>
            <person name="Mitreva M."/>
        </authorList>
    </citation>
    <scope>NUCLEOTIDE SEQUENCE [LARGE SCALE GENOMIC DNA]</scope>
    <source>
        <strain evidence="3">HannoverDv2000</strain>
    </source>
</reference>
<dbReference type="InterPro" id="IPR044429">
    <property type="entry name" value="SETD4_SET"/>
</dbReference>
<dbReference type="InterPro" id="IPR046341">
    <property type="entry name" value="SET_dom_sf"/>
</dbReference>
<feature type="domain" description="SET" evidence="1">
    <location>
        <begin position="22"/>
        <end position="245"/>
    </location>
</feature>
<dbReference type="InterPro" id="IPR050600">
    <property type="entry name" value="SETD3_SETD6_MTase"/>
</dbReference>
<protein>
    <submittedName>
        <fullName evidence="2">SET domain protein</fullName>
    </submittedName>
</protein>
<dbReference type="PROSITE" id="PS50280">
    <property type="entry name" value="SET"/>
    <property type="match status" value="1"/>
</dbReference>
<dbReference type="STRING" id="29172.A0A0D8XU08"/>
<evidence type="ECO:0000313" key="3">
    <source>
        <dbReference type="Proteomes" id="UP000053766"/>
    </source>
</evidence>
<dbReference type="SUPFAM" id="SSF82199">
    <property type="entry name" value="SET domain"/>
    <property type="match status" value="1"/>
</dbReference>
<dbReference type="CDD" id="cd19177">
    <property type="entry name" value="SET_SETD4"/>
    <property type="match status" value="1"/>
</dbReference>
<proteinExistence type="predicted"/>
<dbReference type="AlphaFoldDB" id="A0A0D8XU08"/>
<keyword evidence="3" id="KW-1185">Reference proteome</keyword>
<sequence length="418" mass="48729">MVSDDKLQGFLTWCRNNGIFFEGLEIRACEKSGNGVFATKFFQVNEKLIEVPKNLMITAGKIADMQKIVETTWYRHDVGDLFNFRFIPTPFELLTLFFCLEDTESSLYAPYLDMLPKSFSTPSYLNKYVDIDHLPSSVRKYWCIQQKDLQEIWEKIHRIVPQISHSKFLWAWHVVNTRCIYVENKTHEKVDNSDGDTLAVIPFVDMLNHDPCAKCLAMFESYSDKYVVRATHCVLEDQELTVCYGSHDNCRLWMEYGFTLPDNPNGKVVVEQSQFIELAKSVGLPVSSQHEQALYSAALPWQAYCLICHYFVISLYLSDEKPSWALWTNMKILMLPTSDLKHWRDIIYGEHSQFSSNTNDHTSEAVVQKMAEYRMLEKIITELKRVFAEMLTAVPEDIKWIWEEQLLIVNIILSSFMH</sequence>
<accession>A0A0D8XU08</accession>
<dbReference type="Gene3D" id="3.90.1410.10">
    <property type="entry name" value="set domain protein methyltransferase, domain 1"/>
    <property type="match status" value="1"/>
</dbReference>
<evidence type="ECO:0000259" key="1">
    <source>
        <dbReference type="PROSITE" id="PS50280"/>
    </source>
</evidence>
<name>A0A0D8XU08_DICVI</name>
<dbReference type="GO" id="GO:0016279">
    <property type="term" value="F:protein-lysine N-methyltransferase activity"/>
    <property type="evidence" value="ECO:0007669"/>
    <property type="project" value="InterPro"/>
</dbReference>
<dbReference type="PANTHER" id="PTHR13271">
    <property type="entry name" value="UNCHARACTERIZED PUTATIVE METHYLTRANSFERASE"/>
    <property type="match status" value="1"/>
</dbReference>
<evidence type="ECO:0000313" key="2">
    <source>
        <dbReference type="EMBL" id="KJH48010.1"/>
    </source>
</evidence>
<organism evidence="2 3">
    <name type="scientific">Dictyocaulus viviparus</name>
    <name type="common">Bovine lungworm</name>
    <dbReference type="NCBI Taxonomy" id="29172"/>
    <lineage>
        <taxon>Eukaryota</taxon>
        <taxon>Metazoa</taxon>
        <taxon>Ecdysozoa</taxon>
        <taxon>Nematoda</taxon>
        <taxon>Chromadorea</taxon>
        <taxon>Rhabditida</taxon>
        <taxon>Rhabditina</taxon>
        <taxon>Rhabditomorpha</taxon>
        <taxon>Strongyloidea</taxon>
        <taxon>Metastrongylidae</taxon>
        <taxon>Dictyocaulus</taxon>
    </lineage>
</organism>
<dbReference type="Proteomes" id="UP000053766">
    <property type="component" value="Unassembled WGS sequence"/>
</dbReference>
<gene>
    <name evidence="2" type="ORF">DICVIV_05902</name>
</gene>
<dbReference type="InterPro" id="IPR001214">
    <property type="entry name" value="SET_dom"/>
</dbReference>
<dbReference type="OrthoDB" id="341421at2759"/>
<dbReference type="EMBL" id="KN716284">
    <property type="protein sequence ID" value="KJH48010.1"/>
    <property type="molecule type" value="Genomic_DNA"/>
</dbReference>